<evidence type="ECO:0000256" key="19">
    <source>
        <dbReference type="ARBA" id="ARBA00048679"/>
    </source>
</evidence>
<dbReference type="InterPro" id="IPR000719">
    <property type="entry name" value="Prot_kinase_dom"/>
</dbReference>
<evidence type="ECO:0000256" key="14">
    <source>
        <dbReference type="ARBA" id="ARBA00022989"/>
    </source>
</evidence>
<dbReference type="InterPro" id="IPR001611">
    <property type="entry name" value="Leu-rich_rpt"/>
</dbReference>
<evidence type="ECO:0000256" key="11">
    <source>
        <dbReference type="ARBA" id="ARBA00022741"/>
    </source>
</evidence>
<keyword evidence="11 20" id="KW-0547">Nucleotide-binding</keyword>
<evidence type="ECO:0000259" key="22">
    <source>
        <dbReference type="PROSITE" id="PS50011"/>
    </source>
</evidence>
<evidence type="ECO:0000256" key="1">
    <source>
        <dbReference type="ARBA" id="ARBA00004479"/>
    </source>
</evidence>
<dbReference type="Pfam" id="PF23598">
    <property type="entry name" value="LRR_14"/>
    <property type="match status" value="1"/>
</dbReference>
<keyword evidence="17" id="KW-0325">Glycoprotein</keyword>
<dbReference type="InterPro" id="IPR055414">
    <property type="entry name" value="LRR_R13L4/SHOC2-like"/>
</dbReference>
<evidence type="ECO:0000256" key="12">
    <source>
        <dbReference type="ARBA" id="ARBA00022777"/>
    </source>
</evidence>
<evidence type="ECO:0000256" key="18">
    <source>
        <dbReference type="ARBA" id="ARBA00047899"/>
    </source>
</evidence>
<sequence length="1182" mass="130052">MATSGVPLVENFYLYDSCRLILCVDPKKRGEMGHSSHFHHNRNFTVFVLLLLLHFHASGADDSTSVGTGEVQVSKMPESMRRFLADSSISPALQLDRKVLLDWKAQWVGYAAQNVNATAWLNGWKETDASPCNWTGITCQVFEDQLRVAEIDLTNKQLEGLLPEHGYANLTAVRYLGMALNNINGTIPTELGLMPRLEVLDMAQNRLQGGLPDEFSELLTHLVSFNMSVNNLTLPLPASLFSSCTFLQSFNFSRNNVGGAIPQIGNCQQLEYIDLYKNNLVGRIPFELGMLSSLTKLVLAQNNMPGPIPHQMLANCQNLQVLQLGGMSLEGPLPIELFNCPQLILVNFQSNNLSGPIPPEIGQLKKLTTLALGNNSLSGELPEEIGSLSNLRYVDLDSNEFVGTLPPSFSGLKSIRYLALQENLLTGEIPMVVASLPSLRLLDLSHNQMQGEIPANISEVTSLNFLFLAGNSFTGVIPDMIGDLVNLQVLDLSSNYFTGAIPPSIGNLKQLLWLNLGNNNLTGSIPEEMGNCSSLLWINLGRNQLSGPVPDSFEFVGANAVDTFTSNWLNLPLIPVEMGECSALKRWLPGNYAPYTFLISDLGLQSRQCRVWWNLLLKGQLHPVELNTPLAYMQLSNNQLSGSLPNRIGLQGDFSILQLDHNEITGPIPDILDELPLYNVNFSHNHFNGTLPESLGFIKELLTLDLSYNELTGSIPPSIGNLTFLDKFNISYNNLSGPVPLVHQFATFPFSIYFGNPGLCFDGSPYAATNVKSRTLPLCSELYRSSTNGNRRVKRYILSTGAILAISIVSSLLVLSIVGIICLVTSRGTYVRNDNGEDSSSDSRFKKVARDRFHSSRNLLKIPVSTFGTELAVPKALAYFDLLMATDNFSDANIIGNGGYGVVYKAKLEDGSVVAIKKLIDDGEKGEREFASEMLILGNVRHDNLVPLLGYCASETEKLLVFKCMTNGSLDDWLHERHGGKQMLDWSKRLNIAAGAARGLAFLHHSCAPVIIHRDMKGSNILLDDDFNACVTDFGLARRMYGKDTHVSTIVAGTLGYVPPEYSQTWRSTTKGDVYSFGVVLLELVSGRRPTGFEYDDINDGETTFTGGNLVEYVRILLSRGRHQEAYDPVIRDSGSSQELFQFLKLGVVCTEELPSNRPAMSDVSKALDQIQSSYYSRSPGA</sequence>
<evidence type="ECO:0000313" key="24">
    <source>
        <dbReference type="Proteomes" id="UP001633002"/>
    </source>
</evidence>
<dbReference type="AlphaFoldDB" id="A0ABD3GX65"/>
<dbReference type="Pfam" id="PF08263">
    <property type="entry name" value="LRRNT_2"/>
    <property type="match status" value="1"/>
</dbReference>
<comment type="subcellular location">
    <subcellularLocation>
        <location evidence="1">Membrane</location>
        <topology evidence="1">Single-pass type I membrane protein</topology>
    </subcellularLocation>
</comment>
<evidence type="ECO:0000256" key="21">
    <source>
        <dbReference type="SAM" id="Phobius"/>
    </source>
</evidence>
<evidence type="ECO:0000256" key="10">
    <source>
        <dbReference type="ARBA" id="ARBA00022737"/>
    </source>
</evidence>
<dbReference type="GO" id="GO:0005524">
    <property type="term" value="F:ATP binding"/>
    <property type="evidence" value="ECO:0007669"/>
    <property type="project" value="UniProtKB-UniRule"/>
</dbReference>
<name>A0ABD3GX65_9MARC</name>
<evidence type="ECO:0000256" key="15">
    <source>
        <dbReference type="ARBA" id="ARBA00023136"/>
    </source>
</evidence>
<dbReference type="SMART" id="SM00220">
    <property type="entry name" value="S_TKc"/>
    <property type="match status" value="1"/>
</dbReference>
<dbReference type="Gene3D" id="3.80.10.10">
    <property type="entry name" value="Ribonuclease Inhibitor"/>
    <property type="match status" value="5"/>
</dbReference>
<dbReference type="PANTHER" id="PTHR48056">
    <property type="entry name" value="LRR RECEPTOR-LIKE SERINE/THREONINE-PROTEIN KINASE-RELATED"/>
    <property type="match status" value="1"/>
</dbReference>
<dbReference type="InterPro" id="IPR013210">
    <property type="entry name" value="LRR_N_plant-typ"/>
</dbReference>
<evidence type="ECO:0000256" key="9">
    <source>
        <dbReference type="ARBA" id="ARBA00022729"/>
    </source>
</evidence>
<dbReference type="Pfam" id="PF00069">
    <property type="entry name" value="Pkinase"/>
    <property type="match status" value="1"/>
</dbReference>
<dbReference type="Pfam" id="PF00560">
    <property type="entry name" value="LRR_1"/>
    <property type="match status" value="4"/>
</dbReference>
<dbReference type="SUPFAM" id="SSF56112">
    <property type="entry name" value="Protein kinase-like (PK-like)"/>
    <property type="match status" value="1"/>
</dbReference>
<organism evidence="23 24">
    <name type="scientific">Riccia sorocarpa</name>
    <dbReference type="NCBI Taxonomy" id="122646"/>
    <lineage>
        <taxon>Eukaryota</taxon>
        <taxon>Viridiplantae</taxon>
        <taxon>Streptophyta</taxon>
        <taxon>Embryophyta</taxon>
        <taxon>Marchantiophyta</taxon>
        <taxon>Marchantiopsida</taxon>
        <taxon>Marchantiidae</taxon>
        <taxon>Marchantiales</taxon>
        <taxon>Ricciaceae</taxon>
        <taxon>Riccia</taxon>
    </lineage>
</organism>
<evidence type="ECO:0000256" key="3">
    <source>
        <dbReference type="ARBA" id="ARBA00012513"/>
    </source>
</evidence>
<evidence type="ECO:0000256" key="16">
    <source>
        <dbReference type="ARBA" id="ARBA00023170"/>
    </source>
</evidence>
<keyword evidence="13 20" id="KW-0067">ATP-binding</keyword>
<dbReference type="EC" id="2.7.11.1" evidence="3"/>
<keyword evidence="9" id="KW-0732">Signal</keyword>
<dbReference type="Proteomes" id="UP001633002">
    <property type="component" value="Unassembled WGS sequence"/>
</dbReference>
<gene>
    <name evidence="23" type="ORF">R1sor_001168</name>
</gene>
<keyword evidence="8 21" id="KW-0812">Transmembrane</keyword>
<evidence type="ECO:0000256" key="6">
    <source>
        <dbReference type="ARBA" id="ARBA00022614"/>
    </source>
</evidence>
<dbReference type="EMBL" id="JBJQOH010000006">
    <property type="protein sequence ID" value="KAL3683146.1"/>
    <property type="molecule type" value="Genomic_DNA"/>
</dbReference>
<dbReference type="InterPro" id="IPR017441">
    <property type="entry name" value="Protein_kinase_ATP_BS"/>
</dbReference>
<feature type="domain" description="Protein kinase" evidence="22">
    <location>
        <begin position="889"/>
        <end position="1176"/>
    </location>
</feature>
<evidence type="ECO:0000256" key="20">
    <source>
        <dbReference type="PROSITE-ProRule" id="PRU10141"/>
    </source>
</evidence>
<evidence type="ECO:0000256" key="4">
    <source>
        <dbReference type="ARBA" id="ARBA00022527"/>
    </source>
</evidence>
<dbReference type="PROSITE" id="PS50011">
    <property type="entry name" value="PROTEIN_KINASE_DOM"/>
    <property type="match status" value="1"/>
</dbReference>
<keyword evidence="16" id="KW-0675">Receptor</keyword>
<dbReference type="FunFam" id="1.10.510.10:FF:000309">
    <property type="entry name" value="Leucine-rich repeat receptor-like protein kinase"/>
    <property type="match status" value="1"/>
</dbReference>
<dbReference type="FunFam" id="3.80.10.10:FF:000041">
    <property type="entry name" value="LRR receptor-like serine/threonine-protein kinase ERECTA"/>
    <property type="match status" value="1"/>
</dbReference>
<keyword evidence="7" id="KW-0808">Transferase</keyword>
<dbReference type="PROSITE" id="PS00107">
    <property type="entry name" value="PROTEIN_KINASE_ATP"/>
    <property type="match status" value="1"/>
</dbReference>
<dbReference type="SUPFAM" id="SSF52058">
    <property type="entry name" value="L domain-like"/>
    <property type="match status" value="3"/>
</dbReference>
<dbReference type="CDD" id="cd14066">
    <property type="entry name" value="STKc_IRAK"/>
    <property type="match status" value="1"/>
</dbReference>
<protein>
    <recommendedName>
        <fullName evidence="3">non-specific serine/threonine protein kinase</fullName>
        <ecNumber evidence="3">2.7.11.1</ecNumber>
    </recommendedName>
</protein>
<evidence type="ECO:0000256" key="7">
    <source>
        <dbReference type="ARBA" id="ARBA00022679"/>
    </source>
</evidence>
<keyword evidence="12" id="KW-0418">Kinase</keyword>
<keyword evidence="4" id="KW-0723">Serine/threonine-protein kinase</keyword>
<keyword evidence="5" id="KW-0597">Phosphoprotein</keyword>
<dbReference type="InterPro" id="IPR003591">
    <property type="entry name" value="Leu-rich_rpt_typical-subtyp"/>
</dbReference>
<dbReference type="InterPro" id="IPR032675">
    <property type="entry name" value="LRR_dom_sf"/>
</dbReference>
<keyword evidence="14 21" id="KW-1133">Transmembrane helix</keyword>
<keyword evidence="10" id="KW-0677">Repeat</keyword>
<comment type="caution">
    <text evidence="23">The sequence shown here is derived from an EMBL/GenBank/DDBJ whole genome shotgun (WGS) entry which is preliminary data.</text>
</comment>
<comment type="catalytic activity">
    <reaction evidence="18">
        <text>L-threonyl-[protein] + ATP = O-phospho-L-threonyl-[protein] + ADP + H(+)</text>
        <dbReference type="Rhea" id="RHEA:46608"/>
        <dbReference type="Rhea" id="RHEA-COMP:11060"/>
        <dbReference type="Rhea" id="RHEA-COMP:11605"/>
        <dbReference type="ChEBI" id="CHEBI:15378"/>
        <dbReference type="ChEBI" id="CHEBI:30013"/>
        <dbReference type="ChEBI" id="CHEBI:30616"/>
        <dbReference type="ChEBI" id="CHEBI:61977"/>
        <dbReference type="ChEBI" id="CHEBI:456216"/>
        <dbReference type="EC" id="2.7.11.1"/>
    </reaction>
</comment>
<proteinExistence type="inferred from homology"/>
<dbReference type="SMART" id="SM00369">
    <property type="entry name" value="LRR_TYP"/>
    <property type="match status" value="9"/>
</dbReference>
<dbReference type="Gene3D" id="1.10.510.10">
    <property type="entry name" value="Transferase(Phosphotransferase) domain 1"/>
    <property type="match status" value="1"/>
</dbReference>
<comment type="similarity">
    <text evidence="2">Belongs to the protein kinase superfamily. Ser/Thr protein kinase family.</text>
</comment>
<evidence type="ECO:0000256" key="17">
    <source>
        <dbReference type="ARBA" id="ARBA00023180"/>
    </source>
</evidence>
<accession>A0ABD3GX65</accession>
<keyword evidence="15 21" id="KW-0472">Membrane</keyword>
<reference evidence="23 24" key="1">
    <citation type="submission" date="2024-09" db="EMBL/GenBank/DDBJ databases">
        <title>Chromosome-scale assembly of Riccia sorocarpa.</title>
        <authorList>
            <person name="Paukszto L."/>
        </authorList>
    </citation>
    <scope>NUCLEOTIDE SEQUENCE [LARGE SCALE GENOMIC DNA]</scope>
    <source>
        <strain evidence="23">LP-2024</strain>
        <tissue evidence="23">Aerial parts of the thallus</tissue>
    </source>
</reference>
<dbReference type="FunFam" id="3.30.200.20:FF:000309">
    <property type="entry name" value="Leucine-rich repeat receptor protein kinase MSP1"/>
    <property type="match status" value="1"/>
</dbReference>
<dbReference type="FunFam" id="3.80.10.10:FF:000095">
    <property type="entry name" value="LRR receptor-like serine/threonine-protein kinase GSO1"/>
    <property type="match status" value="1"/>
</dbReference>
<dbReference type="PANTHER" id="PTHR48056:SF81">
    <property type="entry name" value="RECEPTOR PROTEIN-TYROSINE KINASE CEPR1"/>
    <property type="match status" value="1"/>
</dbReference>
<evidence type="ECO:0000256" key="5">
    <source>
        <dbReference type="ARBA" id="ARBA00022553"/>
    </source>
</evidence>
<evidence type="ECO:0000256" key="13">
    <source>
        <dbReference type="ARBA" id="ARBA00022840"/>
    </source>
</evidence>
<dbReference type="GO" id="GO:0016020">
    <property type="term" value="C:membrane"/>
    <property type="evidence" value="ECO:0007669"/>
    <property type="project" value="UniProtKB-SubCell"/>
</dbReference>
<dbReference type="InterPro" id="IPR011009">
    <property type="entry name" value="Kinase-like_dom_sf"/>
</dbReference>
<dbReference type="Gene3D" id="3.30.200.20">
    <property type="entry name" value="Phosphorylase Kinase, domain 1"/>
    <property type="match status" value="1"/>
</dbReference>
<dbReference type="GO" id="GO:0004674">
    <property type="term" value="F:protein serine/threonine kinase activity"/>
    <property type="evidence" value="ECO:0007669"/>
    <property type="project" value="UniProtKB-KW"/>
</dbReference>
<keyword evidence="6" id="KW-0433">Leucine-rich repeat</keyword>
<comment type="catalytic activity">
    <reaction evidence="19">
        <text>L-seryl-[protein] + ATP = O-phospho-L-seryl-[protein] + ADP + H(+)</text>
        <dbReference type="Rhea" id="RHEA:17989"/>
        <dbReference type="Rhea" id="RHEA-COMP:9863"/>
        <dbReference type="Rhea" id="RHEA-COMP:11604"/>
        <dbReference type="ChEBI" id="CHEBI:15378"/>
        <dbReference type="ChEBI" id="CHEBI:29999"/>
        <dbReference type="ChEBI" id="CHEBI:30616"/>
        <dbReference type="ChEBI" id="CHEBI:83421"/>
        <dbReference type="ChEBI" id="CHEBI:456216"/>
        <dbReference type="EC" id="2.7.11.1"/>
    </reaction>
</comment>
<dbReference type="InterPro" id="IPR008271">
    <property type="entry name" value="Ser/Thr_kinase_AS"/>
</dbReference>
<evidence type="ECO:0000256" key="8">
    <source>
        <dbReference type="ARBA" id="ARBA00022692"/>
    </source>
</evidence>
<evidence type="ECO:0000313" key="23">
    <source>
        <dbReference type="EMBL" id="KAL3683146.1"/>
    </source>
</evidence>
<dbReference type="InterPro" id="IPR050647">
    <property type="entry name" value="Plant_LRR-RLKs"/>
</dbReference>
<evidence type="ECO:0000256" key="2">
    <source>
        <dbReference type="ARBA" id="ARBA00008684"/>
    </source>
</evidence>
<dbReference type="PROSITE" id="PS00108">
    <property type="entry name" value="PROTEIN_KINASE_ST"/>
    <property type="match status" value="1"/>
</dbReference>
<keyword evidence="24" id="KW-1185">Reference proteome</keyword>
<feature type="binding site" evidence="20">
    <location>
        <position position="918"/>
    </location>
    <ligand>
        <name>ATP</name>
        <dbReference type="ChEBI" id="CHEBI:30616"/>
    </ligand>
</feature>
<feature type="transmembrane region" description="Helical" evidence="21">
    <location>
        <begin position="796"/>
        <end position="824"/>
    </location>
</feature>